<evidence type="ECO:0000313" key="12">
    <source>
        <dbReference type="Proteomes" id="UP001501116"/>
    </source>
</evidence>
<evidence type="ECO:0000256" key="9">
    <source>
        <dbReference type="SAM" id="Phobius"/>
    </source>
</evidence>
<feature type="transmembrane region" description="Helical" evidence="9">
    <location>
        <begin position="423"/>
        <end position="441"/>
    </location>
</feature>
<dbReference type="InterPro" id="IPR005828">
    <property type="entry name" value="MFS_sugar_transport-like"/>
</dbReference>
<feature type="transmembrane region" description="Helical" evidence="9">
    <location>
        <begin position="136"/>
        <end position="159"/>
    </location>
</feature>
<proteinExistence type="predicted"/>
<feature type="transmembrane region" description="Helical" evidence="9">
    <location>
        <begin position="392"/>
        <end position="417"/>
    </location>
</feature>
<evidence type="ECO:0000256" key="5">
    <source>
        <dbReference type="ARBA" id="ARBA00022847"/>
    </source>
</evidence>
<keyword evidence="5" id="KW-0769">Symport</keyword>
<organism evidence="11 12">
    <name type="scientific">Amycolatopsis minnesotensis</name>
    <dbReference type="NCBI Taxonomy" id="337894"/>
    <lineage>
        <taxon>Bacteria</taxon>
        <taxon>Bacillati</taxon>
        <taxon>Actinomycetota</taxon>
        <taxon>Actinomycetes</taxon>
        <taxon>Pseudonocardiales</taxon>
        <taxon>Pseudonocardiaceae</taxon>
        <taxon>Amycolatopsis</taxon>
    </lineage>
</organism>
<dbReference type="RefSeq" id="WP_344417561.1">
    <property type="nucleotide sequence ID" value="NZ_BAAANN010000009.1"/>
</dbReference>
<keyword evidence="7 9" id="KW-0472">Membrane</keyword>
<dbReference type="Gene3D" id="1.20.1250.20">
    <property type="entry name" value="MFS general substrate transporter like domains"/>
    <property type="match status" value="2"/>
</dbReference>
<keyword evidence="3" id="KW-1003">Cell membrane</keyword>
<evidence type="ECO:0000313" key="11">
    <source>
        <dbReference type="EMBL" id="GAA1956314.1"/>
    </source>
</evidence>
<dbReference type="InterPro" id="IPR036259">
    <property type="entry name" value="MFS_trans_sf"/>
</dbReference>
<keyword evidence="12" id="KW-1185">Reference proteome</keyword>
<reference evidence="11 12" key="1">
    <citation type="journal article" date="2019" name="Int. J. Syst. Evol. Microbiol.">
        <title>The Global Catalogue of Microorganisms (GCM) 10K type strain sequencing project: providing services to taxonomists for standard genome sequencing and annotation.</title>
        <authorList>
            <consortium name="The Broad Institute Genomics Platform"/>
            <consortium name="The Broad Institute Genome Sequencing Center for Infectious Disease"/>
            <person name="Wu L."/>
            <person name="Ma J."/>
        </authorList>
    </citation>
    <scope>NUCLEOTIDE SEQUENCE [LARGE SCALE GENOMIC DNA]</scope>
    <source>
        <strain evidence="11 12">JCM 14545</strain>
    </source>
</reference>
<feature type="transmembrane region" description="Helical" evidence="9">
    <location>
        <begin position="206"/>
        <end position="223"/>
    </location>
</feature>
<feature type="transmembrane region" description="Helical" evidence="9">
    <location>
        <begin position="354"/>
        <end position="371"/>
    </location>
</feature>
<evidence type="ECO:0000256" key="4">
    <source>
        <dbReference type="ARBA" id="ARBA00022692"/>
    </source>
</evidence>
<evidence type="ECO:0000256" key="3">
    <source>
        <dbReference type="ARBA" id="ARBA00022475"/>
    </source>
</evidence>
<evidence type="ECO:0000256" key="6">
    <source>
        <dbReference type="ARBA" id="ARBA00022989"/>
    </source>
</evidence>
<dbReference type="Pfam" id="PF00083">
    <property type="entry name" value="Sugar_tr"/>
    <property type="match status" value="1"/>
</dbReference>
<dbReference type="InterPro" id="IPR005829">
    <property type="entry name" value="Sugar_transporter_CS"/>
</dbReference>
<dbReference type="EMBL" id="BAAANN010000009">
    <property type="protein sequence ID" value="GAA1956314.1"/>
    <property type="molecule type" value="Genomic_DNA"/>
</dbReference>
<dbReference type="InterPro" id="IPR051084">
    <property type="entry name" value="H+-coupled_symporters"/>
</dbReference>
<comment type="subcellular location">
    <subcellularLocation>
        <location evidence="1">Cell membrane</location>
        <topology evidence="1">Multi-pass membrane protein</topology>
    </subcellularLocation>
</comment>
<dbReference type="InterPro" id="IPR020846">
    <property type="entry name" value="MFS_dom"/>
</dbReference>
<keyword evidence="6 9" id="KW-1133">Transmembrane helix</keyword>
<feature type="domain" description="Major facilitator superfamily (MFS) profile" evidence="10">
    <location>
        <begin position="30"/>
        <end position="447"/>
    </location>
</feature>
<comment type="caution">
    <text evidence="11">The sequence shown here is derived from an EMBL/GenBank/DDBJ whole genome shotgun (WGS) entry which is preliminary data.</text>
</comment>
<evidence type="ECO:0000259" key="10">
    <source>
        <dbReference type="PROSITE" id="PS50850"/>
    </source>
</evidence>
<evidence type="ECO:0000256" key="1">
    <source>
        <dbReference type="ARBA" id="ARBA00004651"/>
    </source>
</evidence>
<evidence type="ECO:0000256" key="8">
    <source>
        <dbReference type="SAM" id="MobiDB-lite"/>
    </source>
</evidence>
<evidence type="ECO:0000256" key="7">
    <source>
        <dbReference type="ARBA" id="ARBA00023136"/>
    </source>
</evidence>
<feature type="transmembrane region" description="Helical" evidence="9">
    <location>
        <begin position="298"/>
        <end position="318"/>
    </location>
</feature>
<feature type="transmembrane region" description="Helical" evidence="9">
    <location>
        <begin position="102"/>
        <end position="124"/>
    </location>
</feature>
<sequence>MAESGAHEAVGGKLTADQITVTEPGIIRRAIGAAAIGNVTEWFDFGVFAYLQTTIQKVFFTGASQTVATIGTLGLFAVAFLVRPFGGMFFGPLGDRIGRTKVLSLTVILMAIGTFAIAFIPSYATIGAAAPMLMLLARLLQGFSTGGEYGGAMAFIAEYAPDKRRGFLGSWLEFGTLTGYAIGATCATLITSLIPEDDLLSWGWRIPFLISGPIGLIGLYLRLKLEETPAFKALAAESEGREGKQTLQEIKDIFGKYWRPMLVCGGLVLVFNVTNYMLTSYVPTYLEEPLKGAGISSTTSQVMQIVVLLLMMVFITFVGKLSDKIGRRPVIYTGCALMIVLAVPSVLLMRAGGFWPVFIGLALMGLMLLCFNSTMPSTLPALFPTEIRYGALAISFNLAVSLFGGTTAVVTAGLIAATGDLNWPGYYLIAAGIIGAIACYFTKESARKPLPGSPPAAATREEAEEMAAASQR</sequence>
<keyword evidence="2" id="KW-0813">Transport</keyword>
<dbReference type="Proteomes" id="UP001501116">
    <property type="component" value="Unassembled WGS sequence"/>
</dbReference>
<accession>A0ABN2QS32</accession>
<feature type="region of interest" description="Disordered" evidence="8">
    <location>
        <begin position="447"/>
        <end position="472"/>
    </location>
</feature>
<protein>
    <submittedName>
        <fullName evidence="11">Glycine betaine/L-proline transporter ProP</fullName>
    </submittedName>
</protein>
<dbReference type="PROSITE" id="PS00216">
    <property type="entry name" value="SUGAR_TRANSPORT_1"/>
    <property type="match status" value="1"/>
</dbReference>
<feature type="transmembrane region" description="Helical" evidence="9">
    <location>
        <begin position="58"/>
        <end position="82"/>
    </location>
</feature>
<keyword evidence="4 9" id="KW-0812">Transmembrane</keyword>
<dbReference type="PANTHER" id="PTHR43528">
    <property type="entry name" value="ALPHA-KETOGLUTARATE PERMEASE"/>
    <property type="match status" value="1"/>
</dbReference>
<dbReference type="PANTHER" id="PTHR43528:SF1">
    <property type="entry name" value="ALPHA-KETOGLUTARATE PERMEASE"/>
    <property type="match status" value="1"/>
</dbReference>
<gene>
    <name evidence="11" type="primary">proP_1</name>
    <name evidence="11" type="ORF">GCM10009754_27760</name>
</gene>
<feature type="transmembrane region" description="Helical" evidence="9">
    <location>
        <begin position="171"/>
        <end position="194"/>
    </location>
</feature>
<feature type="transmembrane region" description="Helical" evidence="9">
    <location>
        <begin position="330"/>
        <end position="348"/>
    </location>
</feature>
<dbReference type="PROSITE" id="PS50850">
    <property type="entry name" value="MFS"/>
    <property type="match status" value="1"/>
</dbReference>
<dbReference type="SUPFAM" id="SSF103473">
    <property type="entry name" value="MFS general substrate transporter"/>
    <property type="match status" value="1"/>
</dbReference>
<dbReference type="PROSITE" id="PS00217">
    <property type="entry name" value="SUGAR_TRANSPORT_2"/>
    <property type="match status" value="1"/>
</dbReference>
<evidence type="ECO:0000256" key="2">
    <source>
        <dbReference type="ARBA" id="ARBA00022448"/>
    </source>
</evidence>
<name>A0ABN2QS32_9PSEU</name>
<feature type="transmembrane region" description="Helical" evidence="9">
    <location>
        <begin position="257"/>
        <end position="278"/>
    </location>
</feature>